<reference evidence="3" key="1">
    <citation type="submission" date="2022-12" db="EMBL/GenBank/DDBJ databases">
        <title>Draft genome assemblies for two species of Escallonia (Escalloniales).</title>
        <authorList>
            <person name="Chanderbali A."/>
            <person name="Dervinis C."/>
            <person name="Anghel I."/>
            <person name="Soltis D."/>
            <person name="Soltis P."/>
            <person name="Zapata F."/>
        </authorList>
    </citation>
    <scope>NUCLEOTIDE SEQUENCE</scope>
    <source>
        <strain evidence="3">UCBG64.0493</strain>
        <tissue evidence="3">Leaf</tissue>
    </source>
</reference>
<evidence type="ECO:0000256" key="1">
    <source>
        <dbReference type="SAM" id="MobiDB-lite"/>
    </source>
</evidence>
<proteinExistence type="predicted"/>
<dbReference type="AlphaFoldDB" id="A0AA89BFA9"/>
<dbReference type="EMBL" id="JAVXUP010000060">
    <property type="protein sequence ID" value="KAK3040155.1"/>
    <property type="molecule type" value="Genomic_DNA"/>
</dbReference>
<evidence type="ECO:0000259" key="2">
    <source>
        <dbReference type="Pfam" id="PF03634"/>
    </source>
</evidence>
<evidence type="ECO:0000313" key="4">
    <source>
        <dbReference type="Proteomes" id="UP001188597"/>
    </source>
</evidence>
<dbReference type="Pfam" id="PF03634">
    <property type="entry name" value="TCP"/>
    <property type="match status" value="1"/>
</dbReference>
<feature type="region of interest" description="Disordered" evidence="1">
    <location>
        <begin position="15"/>
        <end position="42"/>
    </location>
</feature>
<keyword evidence="4" id="KW-1185">Reference proteome</keyword>
<evidence type="ECO:0000313" key="3">
    <source>
        <dbReference type="EMBL" id="KAK3040155.1"/>
    </source>
</evidence>
<feature type="domain" description="TCP" evidence="2">
    <location>
        <begin position="40"/>
        <end position="69"/>
    </location>
</feature>
<protein>
    <recommendedName>
        <fullName evidence="2">TCP domain-containing protein</fullName>
    </recommendedName>
</protein>
<dbReference type="InterPro" id="IPR017887">
    <property type="entry name" value="TF_TCP_subgr"/>
</dbReference>
<comment type="caution">
    <text evidence="3">The sequence shown here is derived from an EMBL/GenBank/DDBJ whole genome shotgun (WGS) entry which is preliminary data.</text>
</comment>
<sequence length="72" mass="8136">MTWYSTTASPVVRLNQLNPLSRGDSTRHPEHTRPIDNGHLADRLGYDRPSKAIDWLINKATNAIAKLDELPE</sequence>
<organism evidence="3 4">
    <name type="scientific">Escallonia herrerae</name>
    <dbReference type="NCBI Taxonomy" id="1293975"/>
    <lineage>
        <taxon>Eukaryota</taxon>
        <taxon>Viridiplantae</taxon>
        <taxon>Streptophyta</taxon>
        <taxon>Embryophyta</taxon>
        <taxon>Tracheophyta</taxon>
        <taxon>Spermatophyta</taxon>
        <taxon>Magnoliopsida</taxon>
        <taxon>eudicotyledons</taxon>
        <taxon>Gunneridae</taxon>
        <taxon>Pentapetalae</taxon>
        <taxon>asterids</taxon>
        <taxon>campanulids</taxon>
        <taxon>Escalloniales</taxon>
        <taxon>Escalloniaceae</taxon>
        <taxon>Escallonia</taxon>
    </lineage>
</organism>
<feature type="compositionally biased region" description="Basic and acidic residues" evidence="1">
    <location>
        <begin position="24"/>
        <end position="42"/>
    </location>
</feature>
<accession>A0AA89BFA9</accession>
<name>A0AA89BFA9_9ASTE</name>
<dbReference type="Proteomes" id="UP001188597">
    <property type="component" value="Unassembled WGS sequence"/>
</dbReference>
<gene>
    <name evidence="3" type="ORF">RJ639_028405</name>
</gene>